<sequence length="120" mass="13272">MRRTVLWVQGIFYILTGIWPLLHMPSFLAVTGPKNEVWLVVTVGILVMVVGATFIASALQKRVERSVGLLGFFCAAGLAAIDMRYAFHDVILNVYLLDAAAEVVLAGLWVYIFLTDKLSD</sequence>
<dbReference type="EMBL" id="JACJIQ010000010">
    <property type="protein sequence ID" value="MBA9077935.1"/>
    <property type="molecule type" value="Genomic_DNA"/>
</dbReference>
<reference evidence="2 3" key="1">
    <citation type="submission" date="2020-08" db="EMBL/GenBank/DDBJ databases">
        <title>Genomic Encyclopedia of Type Strains, Phase IV (KMG-IV): sequencing the most valuable type-strain genomes for metagenomic binning, comparative biology and taxonomic classification.</title>
        <authorList>
            <person name="Goeker M."/>
        </authorList>
    </citation>
    <scope>NUCLEOTIDE SEQUENCE [LARGE SCALE GENOMIC DNA]</scope>
    <source>
        <strain evidence="2 3">DSM 29854</strain>
    </source>
</reference>
<feature type="transmembrane region" description="Helical" evidence="1">
    <location>
        <begin position="66"/>
        <end position="87"/>
    </location>
</feature>
<protein>
    <submittedName>
        <fullName evidence="2">Uncharacterized protein</fullName>
    </submittedName>
</protein>
<name>A0A839GR03_9BACT</name>
<proteinExistence type="predicted"/>
<comment type="caution">
    <text evidence="2">The sequence shown here is derived from an EMBL/GenBank/DDBJ whole genome shotgun (WGS) entry which is preliminary data.</text>
</comment>
<accession>A0A839GR03</accession>
<keyword evidence="1" id="KW-0812">Transmembrane</keyword>
<evidence type="ECO:0000313" key="3">
    <source>
        <dbReference type="Proteomes" id="UP000563094"/>
    </source>
</evidence>
<evidence type="ECO:0000313" key="2">
    <source>
        <dbReference type="EMBL" id="MBA9077935.1"/>
    </source>
</evidence>
<evidence type="ECO:0000256" key="1">
    <source>
        <dbReference type="SAM" id="Phobius"/>
    </source>
</evidence>
<dbReference type="AlphaFoldDB" id="A0A839GR03"/>
<feature type="transmembrane region" description="Helical" evidence="1">
    <location>
        <begin position="93"/>
        <end position="114"/>
    </location>
</feature>
<gene>
    <name evidence="2" type="ORF">FHS90_002658</name>
</gene>
<keyword evidence="1" id="KW-0472">Membrane</keyword>
<keyword evidence="3" id="KW-1185">Reference proteome</keyword>
<dbReference type="Proteomes" id="UP000563094">
    <property type="component" value="Unassembled WGS sequence"/>
</dbReference>
<feature type="transmembrane region" description="Helical" evidence="1">
    <location>
        <begin position="37"/>
        <end position="59"/>
    </location>
</feature>
<organism evidence="2 3">
    <name type="scientific">Rufibacter quisquiliarum</name>
    <dbReference type="NCBI Taxonomy" id="1549639"/>
    <lineage>
        <taxon>Bacteria</taxon>
        <taxon>Pseudomonadati</taxon>
        <taxon>Bacteroidota</taxon>
        <taxon>Cytophagia</taxon>
        <taxon>Cytophagales</taxon>
        <taxon>Hymenobacteraceae</taxon>
        <taxon>Rufibacter</taxon>
    </lineage>
</organism>
<keyword evidence="1" id="KW-1133">Transmembrane helix</keyword>
<dbReference type="RefSeq" id="WP_182513315.1">
    <property type="nucleotide sequence ID" value="NZ_JACJIQ010000010.1"/>
</dbReference>